<sequence length="273" mass="32198">MQDHYQALGIPRGASAQLVKIAFEGKMKALDDPRFPMTAAQRREEERVLKEAHVTLTVDAKRVIYDEKLDAWLAGGGGKEPTGGKWRNSNVVFASILVGVVAIGLGGLMVERSREKDKLRIEQERLSLERDRMEKQVALEEERFKDSQARRDASAEEQRQRNEQYRVQRERAEYDRWRNATDAQQRHADRPQPVDSRSAYDQRYAEERARRQEAEDRAAAQREVERQKQYLRQKEYDEERARIDRHNRAQQDDYERRMRQAMEEARARQASQR</sequence>
<feature type="transmembrane region" description="Helical" evidence="2">
    <location>
        <begin position="91"/>
        <end position="110"/>
    </location>
</feature>
<keyword evidence="2" id="KW-0812">Transmembrane</keyword>
<dbReference type="InterPro" id="IPR036869">
    <property type="entry name" value="J_dom_sf"/>
</dbReference>
<evidence type="ECO:0000313" key="4">
    <source>
        <dbReference type="Proteomes" id="UP000503096"/>
    </source>
</evidence>
<dbReference type="KEGG" id="upl:DSM104440_02285"/>
<evidence type="ECO:0000256" key="2">
    <source>
        <dbReference type="SAM" id="Phobius"/>
    </source>
</evidence>
<evidence type="ECO:0008006" key="5">
    <source>
        <dbReference type="Google" id="ProtNLM"/>
    </source>
</evidence>
<organism evidence="3 4">
    <name type="scientific">Usitatibacter palustris</name>
    <dbReference type="NCBI Taxonomy" id="2732487"/>
    <lineage>
        <taxon>Bacteria</taxon>
        <taxon>Pseudomonadati</taxon>
        <taxon>Pseudomonadota</taxon>
        <taxon>Betaproteobacteria</taxon>
        <taxon>Nitrosomonadales</taxon>
        <taxon>Usitatibacteraceae</taxon>
        <taxon>Usitatibacter</taxon>
    </lineage>
</organism>
<feature type="compositionally biased region" description="Basic and acidic residues" evidence="1">
    <location>
        <begin position="139"/>
        <end position="267"/>
    </location>
</feature>
<evidence type="ECO:0000256" key="1">
    <source>
        <dbReference type="SAM" id="MobiDB-lite"/>
    </source>
</evidence>
<dbReference type="Proteomes" id="UP000503096">
    <property type="component" value="Chromosome"/>
</dbReference>
<keyword evidence="2" id="KW-1133">Transmembrane helix</keyword>
<dbReference type="AlphaFoldDB" id="A0A6M4HAL7"/>
<dbReference type="SUPFAM" id="SSF46565">
    <property type="entry name" value="Chaperone J-domain"/>
    <property type="match status" value="1"/>
</dbReference>
<keyword evidence="2" id="KW-0472">Membrane</keyword>
<reference evidence="3 4" key="1">
    <citation type="submission" date="2020-04" db="EMBL/GenBank/DDBJ databases">
        <title>Usitatibacter rugosus gen. nov., sp. nov. and Usitatibacter palustris sp. nov., novel members of Usitatibacteraceae fam. nov. within the order Nitrosomonadales isolated from soil.</title>
        <authorList>
            <person name="Huber K.J."/>
            <person name="Neumann-Schaal M."/>
            <person name="Geppert A."/>
            <person name="Luckner M."/>
            <person name="Wanner G."/>
            <person name="Overmann J."/>
        </authorList>
    </citation>
    <scope>NUCLEOTIDE SEQUENCE [LARGE SCALE GENOMIC DNA]</scope>
    <source>
        <strain evidence="3 4">Swamp67</strain>
    </source>
</reference>
<dbReference type="RefSeq" id="WP_171162761.1">
    <property type="nucleotide sequence ID" value="NZ_CP053073.1"/>
</dbReference>
<gene>
    <name evidence="3" type="ORF">DSM104440_02285</name>
</gene>
<dbReference type="Gene3D" id="1.10.287.110">
    <property type="entry name" value="DnaJ domain"/>
    <property type="match status" value="1"/>
</dbReference>
<protein>
    <recommendedName>
        <fullName evidence="5">J domain-containing protein</fullName>
    </recommendedName>
</protein>
<accession>A0A6M4HAL7</accession>
<dbReference type="EMBL" id="CP053073">
    <property type="protein sequence ID" value="QJR15464.1"/>
    <property type="molecule type" value="Genomic_DNA"/>
</dbReference>
<dbReference type="InParanoid" id="A0A6M4HAL7"/>
<feature type="region of interest" description="Disordered" evidence="1">
    <location>
        <begin position="139"/>
        <end position="273"/>
    </location>
</feature>
<keyword evidence="4" id="KW-1185">Reference proteome</keyword>
<name>A0A6M4HAL7_9PROT</name>
<proteinExistence type="predicted"/>
<evidence type="ECO:0000313" key="3">
    <source>
        <dbReference type="EMBL" id="QJR15464.1"/>
    </source>
</evidence>